<dbReference type="Proteomes" id="UP000265515">
    <property type="component" value="Unassembled WGS sequence"/>
</dbReference>
<dbReference type="EMBL" id="BFEA01000002">
    <property type="protein sequence ID" value="GBG59059.1"/>
    <property type="molecule type" value="Genomic_DNA"/>
</dbReference>
<evidence type="ECO:0000256" key="1">
    <source>
        <dbReference type="SAM" id="MobiDB-lite"/>
    </source>
</evidence>
<dbReference type="Gramene" id="GBG59059">
    <property type="protein sequence ID" value="GBG59059"/>
    <property type="gene ID" value="CBR_g24405"/>
</dbReference>
<evidence type="ECO:0000313" key="3">
    <source>
        <dbReference type="Proteomes" id="UP000265515"/>
    </source>
</evidence>
<comment type="caution">
    <text evidence="2">The sequence shown here is derived from an EMBL/GenBank/DDBJ whole genome shotgun (WGS) entry which is preliminary data.</text>
</comment>
<sequence length="392" mass="42109">MRFSRSTPRSSLGCQAVGPDAEGEGLYDDFSEPETDFDVDLGDPPTTRAPHREPLAAGASQGDLGIDTSSMRDLMTKIEVVVPCFSTSADITSHHFQRHPTVHQARPLSQREEAQEEREAREAREDRRTDGVRVGMTSVQAVAEVRKMQVVGAACAVGLHGGEGGWRLILTCSFRNTRLWASNKSSIIDVTSRRTSEGGSLVPKYPESSRSKSAGRGQEECQQGQSQQGALLCHFSIDDEVVARDGSTAAEVGGGKDEGAGPASPRNSMVDKQPGSRGGKTTLSPRLVTASAFAARDVPVRGGPPIKVAGRTLGGHVRHVLATTTADPRLSTEEEGINPSLPMPPSARWQVNMDTANVQRFPTVYVLCTTTAMCHDSDSGERTCRNTGERRE</sequence>
<feature type="compositionally biased region" description="Polar residues" evidence="1">
    <location>
        <begin position="1"/>
        <end position="13"/>
    </location>
</feature>
<keyword evidence="3" id="KW-1185">Reference proteome</keyword>
<name>A0A388JML2_CHABU</name>
<protein>
    <submittedName>
        <fullName evidence="2">Uncharacterized protein</fullName>
    </submittedName>
</protein>
<feature type="region of interest" description="Disordered" evidence="1">
    <location>
        <begin position="192"/>
        <end position="223"/>
    </location>
</feature>
<feature type="compositionally biased region" description="Basic and acidic residues" evidence="1">
    <location>
        <begin position="109"/>
        <end position="130"/>
    </location>
</feature>
<proteinExistence type="predicted"/>
<reference evidence="2 3" key="1">
    <citation type="journal article" date="2018" name="Cell">
        <title>The Chara Genome: Secondary Complexity and Implications for Plant Terrestrialization.</title>
        <authorList>
            <person name="Nishiyama T."/>
            <person name="Sakayama H."/>
            <person name="Vries J.D."/>
            <person name="Buschmann H."/>
            <person name="Saint-Marcoux D."/>
            <person name="Ullrich K.K."/>
            <person name="Haas F.B."/>
            <person name="Vanderstraeten L."/>
            <person name="Becker D."/>
            <person name="Lang D."/>
            <person name="Vosolsobe S."/>
            <person name="Rombauts S."/>
            <person name="Wilhelmsson P.K.I."/>
            <person name="Janitza P."/>
            <person name="Kern R."/>
            <person name="Heyl A."/>
            <person name="Rumpler F."/>
            <person name="Villalobos L.I.A.C."/>
            <person name="Clay J.M."/>
            <person name="Skokan R."/>
            <person name="Toyoda A."/>
            <person name="Suzuki Y."/>
            <person name="Kagoshima H."/>
            <person name="Schijlen E."/>
            <person name="Tajeshwar N."/>
            <person name="Catarino B."/>
            <person name="Hetherington A.J."/>
            <person name="Saltykova A."/>
            <person name="Bonnot C."/>
            <person name="Breuninger H."/>
            <person name="Symeonidi A."/>
            <person name="Radhakrishnan G.V."/>
            <person name="Van Nieuwerburgh F."/>
            <person name="Deforce D."/>
            <person name="Chang C."/>
            <person name="Karol K.G."/>
            <person name="Hedrich R."/>
            <person name="Ulvskov P."/>
            <person name="Glockner G."/>
            <person name="Delwiche C.F."/>
            <person name="Petrasek J."/>
            <person name="Van de Peer Y."/>
            <person name="Friml J."/>
            <person name="Beilby M."/>
            <person name="Dolan L."/>
            <person name="Kohara Y."/>
            <person name="Sugano S."/>
            <person name="Fujiyama A."/>
            <person name="Delaux P.-M."/>
            <person name="Quint M."/>
            <person name="TheiBen G."/>
            <person name="Hagemann M."/>
            <person name="Harholt J."/>
            <person name="Dunand C."/>
            <person name="Zachgo S."/>
            <person name="Langdale J."/>
            <person name="Maumus F."/>
            <person name="Straeten D.V.D."/>
            <person name="Gould S.B."/>
            <person name="Rensing S.A."/>
        </authorList>
    </citation>
    <scope>NUCLEOTIDE SEQUENCE [LARGE SCALE GENOMIC DNA]</scope>
    <source>
        <strain evidence="2 3">S276</strain>
    </source>
</reference>
<feature type="region of interest" description="Disordered" evidence="1">
    <location>
        <begin position="1"/>
        <end position="64"/>
    </location>
</feature>
<gene>
    <name evidence="2" type="ORF">CBR_g24405</name>
</gene>
<feature type="region of interest" description="Disordered" evidence="1">
    <location>
        <begin position="246"/>
        <end position="284"/>
    </location>
</feature>
<accession>A0A388JML2</accession>
<feature type="region of interest" description="Disordered" evidence="1">
    <location>
        <begin position="95"/>
        <end position="130"/>
    </location>
</feature>
<organism evidence="2 3">
    <name type="scientific">Chara braunii</name>
    <name type="common">Braun's stonewort</name>
    <dbReference type="NCBI Taxonomy" id="69332"/>
    <lineage>
        <taxon>Eukaryota</taxon>
        <taxon>Viridiplantae</taxon>
        <taxon>Streptophyta</taxon>
        <taxon>Charophyceae</taxon>
        <taxon>Charales</taxon>
        <taxon>Characeae</taxon>
        <taxon>Chara</taxon>
    </lineage>
</organism>
<feature type="compositionally biased region" description="Acidic residues" evidence="1">
    <location>
        <begin position="21"/>
        <end position="41"/>
    </location>
</feature>
<dbReference type="AlphaFoldDB" id="A0A388JML2"/>
<evidence type="ECO:0000313" key="2">
    <source>
        <dbReference type="EMBL" id="GBG59059.1"/>
    </source>
</evidence>